<dbReference type="Proteomes" id="UP001482620">
    <property type="component" value="Unassembled WGS sequence"/>
</dbReference>
<sequence length="76" mass="8514">MTSVGTEDYFWNVTGGMAAAHSSELTSWMRSTQHDLPPRSCDLQRPSQSVIKLLCVSCRVKACYRGHSFIKVTYSV</sequence>
<accession>A0ABV0UIS6</accession>
<keyword evidence="2" id="KW-1185">Reference proteome</keyword>
<name>A0ABV0UIS6_9TELE</name>
<proteinExistence type="predicted"/>
<organism evidence="1 2">
    <name type="scientific">Ilyodon furcidens</name>
    <name type="common">goldbreast splitfin</name>
    <dbReference type="NCBI Taxonomy" id="33524"/>
    <lineage>
        <taxon>Eukaryota</taxon>
        <taxon>Metazoa</taxon>
        <taxon>Chordata</taxon>
        <taxon>Craniata</taxon>
        <taxon>Vertebrata</taxon>
        <taxon>Euteleostomi</taxon>
        <taxon>Actinopterygii</taxon>
        <taxon>Neopterygii</taxon>
        <taxon>Teleostei</taxon>
        <taxon>Neoteleostei</taxon>
        <taxon>Acanthomorphata</taxon>
        <taxon>Ovalentaria</taxon>
        <taxon>Atherinomorphae</taxon>
        <taxon>Cyprinodontiformes</taxon>
        <taxon>Goodeidae</taxon>
        <taxon>Ilyodon</taxon>
    </lineage>
</organism>
<comment type="caution">
    <text evidence="1">The sequence shown here is derived from an EMBL/GenBank/DDBJ whole genome shotgun (WGS) entry which is preliminary data.</text>
</comment>
<reference evidence="1 2" key="1">
    <citation type="submission" date="2021-06" db="EMBL/GenBank/DDBJ databases">
        <authorList>
            <person name="Palmer J.M."/>
        </authorList>
    </citation>
    <scope>NUCLEOTIDE SEQUENCE [LARGE SCALE GENOMIC DNA]</scope>
    <source>
        <strain evidence="2">if_2019</strain>
        <tissue evidence="1">Muscle</tissue>
    </source>
</reference>
<dbReference type="EMBL" id="JAHRIQ010072453">
    <property type="protein sequence ID" value="MEQ2245147.1"/>
    <property type="molecule type" value="Genomic_DNA"/>
</dbReference>
<evidence type="ECO:0000313" key="1">
    <source>
        <dbReference type="EMBL" id="MEQ2245147.1"/>
    </source>
</evidence>
<protein>
    <submittedName>
        <fullName evidence="1">Uncharacterized protein</fullName>
    </submittedName>
</protein>
<evidence type="ECO:0000313" key="2">
    <source>
        <dbReference type="Proteomes" id="UP001482620"/>
    </source>
</evidence>
<gene>
    <name evidence="1" type="ORF">ILYODFUR_024642</name>
</gene>